<evidence type="ECO:0000259" key="6">
    <source>
        <dbReference type="PROSITE" id="PS50931"/>
    </source>
</evidence>
<keyword evidence="3" id="KW-0238">DNA-binding</keyword>
<dbReference type="Gene3D" id="1.10.10.10">
    <property type="entry name" value="Winged helix-like DNA-binding domain superfamily/Winged helix DNA-binding domain"/>
    <property type="match status" value="1"/>
</dbReference>
<organism evidence="7 8">
    <name type="scientific">Parazoarcus communis SWub3 = DSM 12120</name>
    <dbReference type="NCBI Taxonomy" id="1121029"/>
    <lineage>
        <taxon>Bacteria</taxon>
        <taxon>Pseudomonadati</taxon>
        <taxon>Pseudomonadota</taxon>
        <taxon>Betaproteobacteria</taxon>
        <taxon>Rhodocyclales</taxon>
        <taxon>Zoogloeaceae</taxon>
        <taxon>Parazoarcus</taxon>
    </lineage>
</organism>
<feature type="domain" description="HTH lysR-type" evidence="6">
    <location>
        <begin position="4"/>
        <end position="61"/>
    </location>
</feature>
<sequence length="298" mass="32800">MNTLNYKHLRYFWMVAKAGSVARAARLLHLTPHSVSAQLVSFEDSLGVKLFRRVGRRLELSDAGERILTHAEEIFTLGDRIVDILRDQRAVTAPPFRIGITDAMPKSLVYTLLEPALKLESAGRLICREGLLAPLLTELAIHRLDLVIADRPLPPHVSIKGYSHLLGSSPLAVFGAETLLARLPPTFPALLHDAPFLLPGEDVASRAALLQWLETHHLHPRIVAELDDSALMKAFGQAGAGLFVAPAAISGYICEHFQVREAGRIPSLKESVYAITTERQMRHPVMSAISDQARKCLA</sequence>
<dbReference type="Gene3D" id="3.40.190.290">
    <property type="match status" value="1"/>
</dbReference>
<dbReference type="GO" id="GO:0003700">
    <property type="term" value="F:DNA-binding transcription factor activity"/>
    <property type="evidence" value="ECO:0007669"/>
    <property type="project" value="InterPro"/>
</dbReference>
<dbReference type="InterPro" id="IPR000847">
    <property type="entry name" value="LysR_HTH_N"/>
</dbReference>
<dbReference type="EMBL" id="QKOE01000016">
    <property type="protein sequence ID" value="PZA15240.1"/>
    <property type="molecule type" value="Genomic_DNA"/>
</dbReference>
<keyword evidence="2" id="KW-0805">Transcription regulation</keyword>
<dbReference type="SUPFAM" id="SSF46785">
    <property type="entry name" value="Winged helix' DNA-binding domain"/>
    <property type="match status" value="1"/>
</dbReference>
<evidence type="ECO:0000256" key="5">
    <source>
        <dbReference type="ARBA" id="ARBA00023163"/>
    </source>
</evidence>
<dbReference type="InterPro" id="IPR005119">
    <property type="entry name" value="LysR_subst-bd"/>
</dbReference>
<dbReference type="PROSITE" id="PS50931">
    <property type="entry name" value="HTH_LYSR"/>
    <property type="match status" value="1"/>
</dbReference>
<evidence type="ECO:0000256" key="3">
    <source>
        <dbReference type="ARBA" id="ARBA00023125"/>
    </source>
</evidence>
<dbReference type="Pfam" id="PF03466">
    <property type="entry name" value="LysR_substrate"/>
    <property type="match status" value="1"/>
</dbReference>
<name>A0A323UU96_9RHOO</name>
<evidence type="ECO:0000256" key="1">
    <source>
        <dbReference type="ARBA" id="ARBA00009437"/>
    </source>
</evidence>
<dbReference type="PANTHER" id="PTHR30293:SF2">
    <property type="entry name" value="TRANSCRIPTIONAL ACTIVATOR PROTEIN NHAR"/>
    <property type="match status" value="1"/>
</dbReference>
<proteinExistence type="inferred from homology"/>
<comment type="similarity">
    <text evidence="1">Belongs to the LysR transcriptional regulatory family.</text>
</comment>
<accession>A0A323UU96</accession>
<evidence type="ECO:0000313" key="7">
    <source>
        <dbReference type="EMBL" id="PZA15240.1"/>
    </source>
</evidence>
<keyword evidence="8" id="KW-1185">Reference proteome</keyword>
<dbReference type="OrthoDB" id="464481at2"/>
<dbReference type="InterPro" id="IPR036390">
    <property type="entry name" value="WH_DNA-bd_sf"/>
</dbReference>
<dbReference type="Pfam" id="PF00126">
    <property type="entry name" value="HTH_1"/>
    <property type="match status" value="1"/>
</dbReference>
<keyword evidence="4" id="KW-0010">Activator</keyword>
<dbReference type="GO" id="GO:0003677">
    <property type="term" value="F:DNA binding"/>
    <property type="evidence" value="ECO:0007669"/>
    <property type="project" value="UniProtKB-KW"/>
</dbReference>
<protein>
    <submittedName>
        <fullName evidence="7">LysR family transcriptional regulator</fullName>
    </submittedName>
</protein>
<dbReference type="Proteomes" id="UP000248259">
    <property type="component" value="Unassembled WGS sequence"/>
</dbReference>
<keyword evidence="5" id="KW-0804">Transcription</keyword>
<evidence type="ECO:0000256" key="4">
    <source>
        <dbReference type="ARBA" id="ARBA00023159"/>
    </source>
</evidence>
<dbReference type="InterPro" id="IPR036388">
    <property type="entry name" value="WH-like_DNA-bd_sf"/>
</dbReference>
<dbReference type="AlphaFoldDB" id="A0A323UU96"/>
<dbReference type="GO" id="GO:2000142">
    <property type="term" value="P:regulation of DNA-templated transcription initiation"/>
    <property type="evidence" value="ECO:0007669"/>
    <property type="project" value="TreeGrafter"/>
</dbReference>
<dbReference type="PANTHER" id="PTHR30293">
    <property type="entry name" value="TRANSCRIPTIONAL REGULATORY PROTEIN NAC-RELATED"/>
    <property type="match status" value="1"/>
</dbReference>
<evidence type="ECO:0000256" key="2">
    <source>
        <dbReference type="ARBA" id="ARBA00023015"/>
    </source>
</evidence>
<evidence type="ECO:0000313" key="8">
    <source>
        <dbReference type="Proteomes" id="UP000248259"/>
    </source>
</evidence>
<dbReference type="RefSeq" id="WP_110527722.1">
    <property type="nucleotide sequence ID" value="NZ_QKOE01000016.1"/>
</dbReference>
<gene>
    <name evidence="7" type="ORF">DNK49_18015</name>
</gene>
<reference evidence="7 8" key="1">
    <citation type="submission" date="2018-06" db="EMBL/GenBank/DDBJ databases">
        <title>Azoarcus communis strain SWub3 genome.</title>
        <authorList>
            <person name="Zorraquino Salvo V."/>
            <person name="Toubiana D."/>
            <person name="Blumwald E."/>
        </authorList>
    </citation>
    <scope>NUCLEOTIDE SEQUENCE [LARGE SCALE GENOMIC DNA]</scope>
    <source>
        <strain evidence="7 8">SWub3</strain>
    </source>
</reference>
<comment type="caution">
    <text evidence="7">The sequence shown here is derived from an EMBL/GenBank/DDBJ whole genome shotgun (WGS) entry which is preliminary data.</text>
</comment>
<dbReference type="SUPFAM" id="SSF53850">
    <property type="entry name" value="Periplasmic binding protein-like II"/>
    <property type="match status" value="1"/>
</dbReference>